<evidence type="ECO:0000313" key="3">
    <source>
        <dbReference type="Proteomes" id="UP000738359"/>
    </source>
</evidence>
<dbReference type="EMBL" id="JAAAHY010000097">
    <property type="protein sequence ID" value="KAF9967167.1"/>
    <property type="molecule type" value="Genomic_DNA"/>
</dbReference>
<organism evidence="2 3">
    <name type="scientific">Mortierella alpina</name>
    <name type="common">Oleaginous fungus</name>
    <name type="synonym">Mortierella renispora</name>
    <dbReference type="NCBI Taxonomy" id="64518"/>
    <lineage>
        <taxon>Eukaryota</taxon>
        <taxon>Fungi</taxon>
        <taxon>Fungi incertae sedis</taxon>
        <taxon>Mucoromycota</taxon>
        <taxon>Mortierellomycotina</taxon>
        <taxon>Mortierellomycetes</taxon>
        <taxon>Mortierellales</taxon>
        <taxon>Mortierellaceae</taxon>
        <taxon>Mortierella</taxon>
    </lineage>
</organism>
<evidence type="ECO:0000256" key="1">
    <source>
        <dbReference type="SAM" id="MobiDB-lite"/>
    </source>
</evidence>
<dbReference type="Proteomes" id="UP000738359">
    <property type="component" value="Unassembled WGS sequence"/>
</dbReference>
<comment type="caution">
    <text evidence="2">The sequence shown here is derived from an EMBL/GenBank/DDBJ whole genome shotgun (WGS) entry which is preliminary data.</text>
</comment>
<evidence type="ECO:0000313" key="2">
    <source>
        <dbReference type="EMBL" id="KAF9967167.1"/>
    </source>
</evidence>
<name>A0A9P6JCM4_MORAP</name>
<accession>A0A9P6JCM4</accession>
<gene>
    <name evidence="2" type="ORF">BGZ70_010567</name>
</gene>
<dbReference type="AlphaFoldDB" id="A0A9P6JCM4"/>
<feature type="region of interest" description="Disordered" evidence="1">
    <location>
        <begin position="75"/>
        <end position="94"/>
    </location>
</feature>
<sequence length="121" mass="12784">MYTPQSSTRSAAGGGPLRFDTRDYHFSIINVDEHADPHNIMQALAGALPLDMEFDSPPTVLHLGGDPSTIRSLFASASDGNAPDQGGSATPPTTDARAARLRALFNAPRSVPLGASLPWKE</sequence>
<proteinExistence type="predicted"/>
<reference evidence="2" key="1">
    <citation type="journal article" date="2020" name="Fungal Divers.">
        <title>Resolving the Mortierellaceae phylogeny through synthesis of multi-gene phylogenetics and phylogenomics.</title>
        <authorList>
            <person name="Vandepol N."/>
            <person name="Liber J."/>
            <person name="Desiro A."/>
            <person name="Na H."/>
            <person name="Kennedy M."/>
            <person name="Barry K."/>
            <person name="Grigoriev I.V."/>
            <person name="Miller A.N."/>
            <person name="O'Donnell K."/>
            <person name="Stajich J.E."/>
            <person name="Bonito G."/>
        </authorList>
    </citation>
    <scope>NUCLEOTIDE SEQUENCE</scope>
    <source>
        <strain evidence="2">CK1249</strain>
    </source>
</reference>
<protein>
    <submittedName>
        <fullName evidence="2">Uncharacterized protein</fullName>
    </submittedName>
</protein>
<dbReference type="OrthoDB" id="419317at2759"/>
<keyword evidence="3" id="KW-1185">Reference proteome</keyword>